<evidence type="ECO:0000256" key="4">
    <source>
        <dbReference type="ARBA" id="ARBA00023163"/>
    </source>
</evidence>
<keyword evidence="4" id="KW-0804">Transcription</keyword>
<dbReference type="InterPro" id="IPR050655">
    <property type="entry name" value="Plant_B3_domain"/>
</dbReference>
<comment type="subcellular location">
    <subcellularLocation>
        <location evidence="1">Nucleus</location>
    </subcellularLocation>
</comment>
<dbReference type="EnsemblPlants" id="Kaladp0011s1017.1.v1.1">
    <property type="protein sequence ID" value="Kaladp0011s1017.1.v1.1"/>
    <property type="gene ID" value="Kaladp0011s1017.v1.1"/>
</dbReference>
<dbReference type="AlphaFoldDB" id="A0A7N0RJ01"/>
<evidence type="ECO:0000259" key="6">
    <source>
        <dbReference type="PROSITE" id="PS50863"/>
    </source>
</evidence>
<keyword evidence="2" id="KW-0805">Transcription regulation</keyword>
<dbReference type="SUPFAM" id="SSF101936">
    <property type="entry name" value="DNA-binding pseudobarrel domain"/>
    <property type="match status" value="2"/>
</dbReference>
<evidence type="ECO:0000313" key="8">
    <source>
        <dbReference type="Proteomes" id="UP000594263"/>
    </source>
</evidence>
<dbReference type="GO" id="GO:0005634">
    <property type="term" value="C:nucleus"/>
    <property type="evidence" value="ECO:0007669"/>
    <property type="project" value="UniProtKB-SubCell"/>
</dbReference>
<organism evidence="7 8">
    <name type="scientific">Kalanchoe fedtschenkoi</name>
    <name type="common">Lavender scallops</name>
    <name type="synonym">South American air plant</name>
    <dbReference type="NCBI Taxonomy" id="63787"/>
    <lineage>
        <taxon>Eukaryota</taxon>
        <taxon>Viridiplantae</taxon>
        <taxon>Streptophyta</taxon>
        <taxon>Embryophyta</taxon>
        <taxon>Tracheophyta</taxon>
        <taxon>Spermatophyta</taxon>
        <taxon>Magnoliopsida</taxon>
        <taxon>eudicotyledons</taxon>
        <taxon>Gunneridae</taxon>
        <taxon>Pentapetalae</taxon>
        <taxon>Saxifragales</taxon>
        <taxon>Crassulaceae</taxon>
        <taxon>Kalanchoe</taxon>
    </lineage>
</organism>
<reference evidence="7" key="1">
    <citation type="submission" date="2021-01" db="UniProtKB">
        <authorList>
            <consortium name="EnsemblPlants"/>
        </authorList>
    </citation>
    <scope>IDENTIFICATION</scope>
</reference>
<accession>A0A7N0RJ01</accession>
<dbReference type="Pfam" id="PF02362">
    <property type="entry name" value="B3"/>
    <property type="match status" value="2"/>
</dbReference>
<dbReference type="PANTHER" id="PTHR31920">
    <property type="entry name" value="B3 DOMAIN-CONTAINING"/>
    <property type="match status" value="1"/>
</dbReference>
<feature type="domain" description="TF-B3" evidence="6">
    <location>
        <begin position="9"/>
        <end position="103"/>
    </location>
</feature>
<evidence type="ECO:0000256" key="1">
    <source>
        <dbReference type="ARBA" id="ARBA00004123"/>
    </source>
</evidence>
<evidence type="ECO:0000256" key="5">
    <source>
        <dbReference type="ARBA" id="ARBA00023242"/>
    </source>
</evidence>
<dbReference type="OMA" id="NAQYDQT"/>
<dbReference type="SMART" id="SM01019">
    <property type="entry name" value="B3"/>
    <property type="match status" value="2"/>
</dbReference>
<dbReference type="PANTHER" id="PTHR31920:SF112">
    <property type="entry name" value="TF-B3 DOMAIN-CONTAINING PROTEIN"/>
    <property type="match status" value="1"/>
</dbReference>
<dbReference type="InterPro" id="IPR015300">
    <property type="entry name" value="DNA-bd_pseudobarrel_sf"/>
</dbReference>
<dbReference type="InterPro" id="IPR003340">
    <property type="entry name" value="B3_DNA-bd"/>
</dbReference>
<keyword evidence="8" id="KW-1185">Reference proteome</keyword>
<sequence length="637" mass="70165">MGSLRETIVSFFKVMIDEDFLRVLYLPPKFTRIAPDLLKNTKTYLQDLSERKWNVAVSKENGSFAIKKGWSDFGKAHNLEIGDIVVFHYFPGRYFTVQIFNRSACDVRNFGVDVGSTRKRRRPEVIAADKNGKPAGNRDLDPLTAAPMESYKKGKREPADFVVPMESNKRGKREPADFGDADIQFLMIDRNRVDEKREDRMVIDLSSYEMPNAEATSVIQKAANGSPVPHAGVLVKHEAEPGSTDAGNYDLPAADVVSVEQWAGNGPLIPHAGAVVQFKAEPGSMEVANLKQETKWDVVLHESAKQMAIDRSWHSDVKREVHDTLAVGAPSRMTPMSPKYDAKSEVKKLSTAKPGYGAKTRYAPAVVKIKKEPGIQTSEETVIDLSDYKMSTADVKGSKERAGSRASALFAGSLVKCKAEPGSAEVSNIKQEMQCNAELPERMKPVEIRRSSYAVVNRKVCEYDTTVAPGHTAPLVPKCDTNSDFLKLATPKSGREAKTPYAPGQSGNAFVKVKKEPQTETFEETGLAFVTAGAGDLHCPITSASSLFLELPASLPLFRLTSQTSDAKLVILRDAASRVWPVHYYHKPSMKILTTGWSAFSQANKVQLGDECIFKVAPEEETTYDVSIVRQGSRPIS</sequence>
<evidence type="ECO:0000256" key="3">
    <source>
        <dbReference type="ARBA" id="ARBA00023125"/>
    </source>
</evidence>
<proteinExistence type="predicted"/>
<keyword evidence="5" id="KW-0539">Nucleus</keyword>
<evidence type="ECO:0000313" key="7">
    <source>
        <dbReference type="EnsemblPlants" id="Kaladp0011s1017.1.v1.1"/>
    </source>
</evidence>
<dbReference type="GO" id="GO:0003677">
    <property type="term" value="F:DNA binding"/>
    <property type="evidence" value="ECO:0007669"/>
    <property type="project" value="UniProtKB-KW"/>
</dbReference>
<keyword evidence="3" id="KW-0238">DNA-binding</keyword>
<dbReference type="Proteomes" id="UP000594263">
    <property type="component" value="Unplaced"/>
</dbReference>
<dbReference type="Gramene" id="Kaladp0011s1017.1.v1.1">
    <property type="protein sequence ID" value="Kaladp0011s1017.1.v1.1"/>
    <property type="gene ID" value="Kaladp0011s1017.v1.1"/>
</dbReference>
<dbReference type="Gene3D" id="2.40.330.10">
    <property type="entry name" value="DNA-binding pseudobarrel domain"/>
    <property type="match status" value="2"/>
</dbReference>
<protein>
    <recommendedName>
        <fullName evidence="6">TF-B3 domain-containing protein</fullName>
    </recommendedName>
</protein>
<name>A0A7N0RJ01_KALFE</name>
<evidence type="ECO:0000256" key="2">
    <source>
        <dbReference type="ARBA" id="ARBA00023015"/>
    </source>
</evidence>
<feature type="domain" description="TF-B3" evidence="6">
    <location>
        <begin position="534"/>
        <end position="632"/>
    </location>
</feature>
<dbReference type="PROSITE" id="PS50863">
    <property type="entry name" value="B3"/>
    <property type="match status" value="2"/>
</dbReference>
<dbReference type="CDD" id="cd10017">
    <property type="entry name" value="B3_DNA"/>
    <property type="match status" value="2"/>
</dbReference>